<dbReference type="GO" id="GO:0005524">
    <property type="term" value="F:ATP binding"/>
    <property type="evidence" value="ECO:0007669"/>
    <property type="project" value="InterPro"/>
</dbReference>
<dbReference type="SUPFAM" id="SSF56112">
    <property type="entry name" value="Protein kinase-like (PK-like)"/>
    <property type="match status" value="1"/>
</dbReference>
<feature type="domain" description="Protein kinase" evidence="1">
    <location>
        <begin position="14"/>
        <end position="212"/>
    </location>
</feature>
<accession>A0A6A6P5E3</accession>
<dbReference type="PROSITE" id="PS50011">
    <property type="entry name" value="PROTEIN_KINASE_DOM"/>
    <property type="match status" value="1"/>
</dbReference>
<evidence type="ECO:0000313" key="2">
    <source>
        <dbReference type="EMBL" id="KAF2459211.1"/>
    </source>
</evidence>
<dbReference type="OrthoDB" id="1668230at2759"/>
<dbReference type="Gene3D" id="1.10.510.10">
    <property type="entry name" value="Transferase(Phosphotransferase) domain 1"/>
    <property type="match status" value="1"/>
</dbReference>
<dbReference type="Proteomes" id="UP000799766">
    <property type="component" value="Unassembled WGS sequence"/>
</dbReference>
<dbReference type="EMBL" id="MU001676">
    <property type="protein sequence ID" value="KAF2459211.1"/>
    <property type="molecule type" value="Genomic_DNA"/>
</dbReference>
<dbReference type="PANTHER" id="PTHR23257">
    <property type="entry name" value="SERINE-THREONINE PROTEIN KINASE"/>
    <property type="match status" value="1"/>
</dbReference>
<reference evidence="2" key="1">
    <citation type="journal article" date="2020" name="Stud. Mycol.">
        <title>101 Dothideomycetes genomes: a test case for predicting lifestyles and emergence of pathogens.</title>
        <authorList>
            <person name="Haridas S."/>
            <person name="Albert R."/>
            <person name="Binder M."/>
            <person name="Bloem J."/>
            <person name="Labutti K."/>
            <person name="Salamov A."/>
            <person name="Andreopoulos B."/>
            <person name="Baker S."/>
            <person name="Barry K."/>
            <person name="Bills G."/>
            <person name="Bluhm B."/>
            <person name="Cannon C."/>
            <person name="Castanera R."/>
            <person name="Culley D."/>
            <person name="Daum C."/>
            <person name="Ezra D."/>
            <person name="Gonzalez J."/>
            <person name="Henrissat B."/>
            <person name="Kuo A."/>
            <person name="Liang C."/>
            <person name="Lipzen A."/>
            <person name="Lutzoni F."/>
            <person name="Magnuson J."/>
            <person name="Mondo S."/>
            <person name="Nolan M."/>
            <person name="Ohm R."/>
            <person name="Pangilinan J."/>
            <person name="Park H.-J."/>
            <person name="Ramirez L."/>
            <person name="Alfaro M."/>
            <person name="Sun H."/>
            <person name="Tritt A."/>
            <person name="Yoshinaga Y."/>
            <person name="Zwiers L.-H."/>
            <person name="Turgeon B."/>
            <person name="Goodwin S."/>
            <person name="Spatafora J."/>
            <person name="Crous P."/>
            <person name="Grigoriev I."/>
        </authorList>
    </citation>
    <scope>NUCLEOTIDE SEQUENCE</scope>
    <source>
        <strain evidence="2">ATCC 16933</strain>
    </source>
</reference>
<dbReference type="Pfam" id="PF00069">
    <property type="entry name" value="Pkinase"/>
    <property type="match status" value="1"/>
</dbReference>
<dbReference type="GO" id="GO:0004672">
    <property type="term" value="F:protein kinase activity"/>
    <property type="evidence" value="ECO:0007669"/>
    <property type="project" value="InterPro"/>
</dbReference>
<evidence type="ECO:0000313" key="3">
    <source>
        <dbReference type="Proteomes" id="UP000799766"/>
    </source>
</evidence>
<evidence type="ECO:0000259" key="1">
    <source>
        <dbReference type="PROSITE" id="PS50011"/>
    </source>
</evidence>
<sequence>MVIQDDPSLPVLSASGLRRIGIGTSGAVFALDEERAVKFAPVSYNDWTTDFHFKDLLIERSVYERLGSHPRICRYIGPVRRGIILERLGDAVRKRLMELRGQGRRVPYEQALKWSRQIAEGIAYVHRKGVIQGDIGCHNALLDGDDIKLCDFAGSSVDGKPPLAGYELRSQRWEENDQGISDALITSEIFALGSTIYEIWTTNRPYHDKPDR</sequence>
<keyword evidence="2" id="KW-0808">Transferase</keyword>
<organism evidence="2 3">
    <name type="scientific">Lineolata rhizophorae</name>
    <dbReference type="NCBI Taxonomy" id="578093"/>
    <lineage>
        <taxon>Eukaryota</taxon>
        <taxon>Fungi</taxon>
        <taxon>Dikarya</taxon>
        <taxon>Ascomycota</taxon>
        <taxon>Pezizomycotina</taxon>
        <taxon>Dothideomycetes</taxon>
        <taxon>Dothideomycetes incertae sedis</taxon>
        <taxon>Lineolatales</taxon>
        <taxon>Lineolataceae</taxon>
        <taxon>Lineolata</taxon>
    </lineage>
</organism>
<gene>
    <name evidence="2" type="ORF">BDY21DRAFT_282766</name>
</gene>
<protein>
    <submittedName>
        <fullName evidence="2">Kinase-like domain-containing protein</fullName>
    </submittedName>
</protein>
<keyword evidence="2" id="KW-0418">Kinase</keyword>
<dbReference type="AlphaFoldDB" id="A0A6A6P5E3"/>
<proteinExistence type="predicted"/>
<dbReference type="InterPro" id="IPR000719">
    <property type="entry name" value="Prot_kinase_dom"/>
</dbReference>
<name>A0A6A6P5E3_9PEZI</name>
<dbReference type="InterPro" id="IPR050167">
    <property type="entry name" value="Ser_Thr_protein_kinase"/>
</dbReference>
<dbReference type="SMART" id="SM00220">
    <property type="entry name" value="S_TKc"/>
    <property type="match status" value="1"/>
</dbReference>
<keyword evidence="3" id="KW-1185">Reference proteome</keyword>
<dbReference type="InterPro" id="IPR011009">
    <property type="entry name" value="Kinase-like_dom_sf"/>
</dbReference>